<dbReference type="Pfam" id="PF00702">
    <property type="entry name" value="Hydrolase"/>
    <property type="match status" value="1"/>
</dbReference>
<comment type="caution">
    <text evidence="1">The sequence shown here is derived from an EMBL/GenBank/DDBJ whole genome shotgun (WGS) entry which is preliminary data.</text>
</comment>
<dbReference type="AlphaFoldDB" id="A0A5M3MVN0"/>
<dbReference type="EMBL" id="JH711576">
    <property type="protein sequence ID" value="EIW83218.1"/>
    <property type="molecule type" value="Genomic_DNA"/>
</dbReference>
<dbReference type="NCBIfam" id="TIGR01549">
    <property type="entry name" value="HAD-SF-IA-v1"/>
    <property type="match status" value="1"/>
</dbReference>
<dbReference type="PANTHER" id="PTHR46191">
    <property type="match status" value="1"/>
</dbReference>
<dbReference type="PANTHER" id="PTHR46191:SF2">
    <property type="entry name" value="HALOACID DEHALOGENASE-LIKE HYDROLASE DOMAIN-CONTAINING PROTEIN 3"/>
    <property type="match status" value="1"/>
</dbReference>
<name>A0A5M3MVN0_CONPW</name>
<dbReference type="InterPro" id="IPR044924">
    <property type="entry name" value="HAD-SF_hydro_IA_REG-2-like_cap"/>
</dbReference>
<dbReference type="InterPro" id="IPR036412">
    <property type="entry name" value="HAD-like_sf"/>
</dbReference>
<organism evidence="1 2">
    <name type="scientific">Coniophora puteana (strain RWD-64-598)</name>
    <name type="common">Brown rot fungus</name>
    <dbReference type="NCBI Taxonomy" id="741705"/>
    <lineage>
        <taxon>Eukaryota</taxon>
        <taxon>Fungi</taxon>
        <taxon>Dikarya</taxon>
        <taxon>Basidiomycota</taxon>
        <taxon>Agaricomycotina</taxon>
        <taxon>Agaricomycetes</taxon>
        <taxon>Agaricomycetidae</taxon>
        <taxon>Boletales</taxon>
        <taxon>Coniophorineae</taxon>
        <taxon>Coniophoraceae</taxon>
        <taxon>Coniophora</taxon>
    </lineage>
</organism>
<dbReference type="RefSeq" id="XP_007767039.1">
    <property type="nucleotide sequence ID" value="XM_007768849.1"/>
</dbReference>
<dbReference type="InterPro" id="IPR051828">
    <property type="entry name" value="HAD-like_hydrolase_domain"/>
</dbReference>
<keyword evidence="2" id="KW-1185">Reference proteome</keyword>
<evidence type="ECO:0000313" key="1">
    <source>
        <dbReference type="EMBL" id="EIW83218.1"/>
    </source>
</evidence>
<dbReference type="GO" id="GO:0016791">
    <property type="term" value="F:phosphatase activity"/>
    <property type="evidence" value="ECO:0007669"/>
    <property type="project" value="UniProtKB-ARBA"/>
</dbReference>
<dbReference type="SUPFAM" id="SSF56784">
    <property type="entry name" value="HAD-like"/>
    <property type="match status" value="1"/>
</dbReference>
<protein>
    <submittedName>
        <fullName evidence="1">HAD-like protein</fullName>
    </submittedName>
</protein>
<dbReference type="OMA" id="WWRQLIA"/>
<dbReference type="InterPro" id="IPR006439">
    <property type="entry name" value="HAD-SF_hydro_IA"/>
</dbReference>
<dbReference type="OrthoDB" id="444127at2759"/>
<dbReference type="InterPro" id="IPR023214">
    <property type="entry name" value="HAD_sf"/>
</dbReference>
<reference evidence="2" key="1">
    <citation type="journal article" date="2012" name="Science">
        <title>The Paleozoic origin of enzymatic lignin decomposition reconstructed from 31 fungal genomes.</title>
        <authorList>
            <person name="Floudas D."/>
            <person name="Binder M."/>
            <person name="Riley R."/>
            <person name="Barry K."/>
            <person name="Blanchette R.A."/>
            <person name="Henrissat B."/>
            <person name="Martinez A.T."/>
            <person name="Otillar R."/>
            <person name="Spatafora J.W."/>
            <person name="Yadav J.S."/>
            <person name="Aerts A."/>
            <person name="Benoit I."/>
            <person name="Boyd A."/>
            <person name="Carlson A."/>
            <person name="Copeland A."/>
            <person name="Coutinho P.M."/>
            <person name="de Vries R.P."/>
            <person name="Ferreira P."/>
            <person name="Findley K."/>
            <person name="Foster B."/>
            <person name="Gaskell J."/>
            <person name="Glotzer D."/>
            <person name="Gorecki P."/>
            <person name="Heitman J."/>
            <person name="Hesse C."/>
            <person name="Hori C."/>
            <person name="Igarashi K."/>
            <person name="Jurgens J.A."/>
            <person name="Kallen N."/>
            <person name="Kersten P."/>
            <person name="Kohler A."/>
            <person name="Kuees U."/>
            <person name="Kumar T.K.A."/>
            <person name="Kuo A."/>
            <person name="LaButti K."/>
            <person name="Larrondo L.F."/>
            <person name="Lindquist E."/>
            <person name="Ling A."/>
            <person name="Lombard V."/>
            <person name="Lucas S."/>
            <person name="Lundell T."/>
            <person name="Martin R."/>
            <person name="McLaughlin D.J."/>
            <person name="Morgenstern I."/>
            <person name="Morin E."/>
            <person name="Murat C."/>
            <person name="Nagy L.G."/>
            <person name="Nolan M."/>
            <person name="Ohm R.A."/>
            <person name="Patyshakuliyeva A."/>
            <person name="Rokas A."/>
            <person name="Ruiz-Duenas F.J."/>
            <person name="Sabat G."/>
            <person name="Salamov A."/>
            <person name="Samejima M."/>
            <person name="Schmutz J."/>
            <person name="Slot J.C."/>
            <person name="St John F."/>
            <person name="Stenlid J."/>
            <person name="Sun H."/>
            <person name="Sun S."/>
            <person name="Syed K."/>
            <person name="Tsang A."/>
            <person name="Wiebenga A."/>
            <person name="Young D."/>
            <person name="Pisabarro A."/>
            <person name="Eastwood D.C."/>
            <person name="Martin F."/>
            <person name="Cullen D."/>
            <person name="Grigoriev I.V."/>
            <person name="Hibbett D.S."/>
        </authorList>
    </citation>
    <scope>NUCLEOTIDE SEQUENCE [LARGE SCALE GENOMIC DNA]</scope>
    <source>
        <strain evidence="2">RWD-64-598 SS2</strain>
    </source>
</reference>
<dbReference type="Proteomes" id="UP000053558">
    <property type="component" value="Unassembled WGS sequence"/>
</dbReference>
<evidence type="ECO:0000313" key="2">
    <source>
        <dbReference type="Proteomes" id="UP000053558"/>
    </source>
</evidence>
<accession>A0A5M3MVN0</accession>
<dbReference type="GO" id="GO:0005634">
    <property type="term" value="C:nucleus"/>
    <property type="evidence" value="ECO:0007669"/>
    <property type="project" value="TreeGrafter"/>
</dbReference>
<dbReference type="Gene3D" id="1.10.150.720">
    <property type="entry name" value="Haloacid dehalogenase-like hydrolase"/>
    <property type="match status" value="1"/>
</dbReference>
<dbReference type="Gene3D" id="3.40.50.1000">
    <property type="entry name" value="HAD superfamily/HAD-like"/>
    <property type="match status" value="1"/>
</dbReference>
<sequence length="256" mass="28643">MVIKLVTFDALYTTLAPRLPIYVQYANTFRPYLGTLQPDALKRSFKTALRDVQKERPAYAGENAASGWWGEVIKRTAIGAGADPRDVDSSLGEIVPRLLKRFSSREGYKLYDDTIPALKEFHDMNIRTAMVSNTDARMRLVLDDLQIASWLNPIILSEEAGIEKPNPSIFSLALRNPQTGEAPAILPEECVHVGDELESDYYGAKAAGMHALLLRRASDDSEPGMHQTESEALQGVEVVRSVRSVLDWVRERNNQR</sequence>
<gene>
    <name evidence="1" type="ORF">CONPUDRAFT_136329</name>
</gene>
<dbReference type="KEGG" id="cput:CONPUDRAFT_136329"/>
<proteinExistence type="predicted"/>
<dbReference type="GeneID" id="19200881"/>